<name>N6X250_9ACTO</name>
<accession>N6X250</accession>
<organism evidence="1 2">
    <name type="scientific">Schaalia cardiffensis F0333</name>
    <dbReference type="NCBI Taxonomy" id="888050"/>
    <lineage>
        <taxon>Bacteria</taxon>
        <taxon>Bacillati</taxon>
        <taxon>Actinomycetota</taxon>
        <taxon>Actinomycetes</taxon>
        <taxon>Actinomycetales</taxon>
        <taxon>Actinomycetaceae</taxon>
        <taxon>Schaalia</taxon>
    </lineage>
</organism>
<proteinExistence type="predicted"/>
<evidence type="ECO:0000313" key="1">
    <source>
        <dbReference type="EMBL" id="ENO17821.1"/>
    </source>
</evidence>
<dbReference type="HOGENOM" id="CLU_3163552_0_0_11"/>
<dbReference type="EMBL" id="AQHZ01000024">
    <property type="protein sequence ID" value="ENO17821.1"/>
    <property type="molecule type" value="Genomic_DNA"/>
</dbReference>
<sequence length="47" mass="4945">MVIVSSICPLELCTTLGQDALRALTSGRSLPHMCAYSGPSSSSFTRV</sequence>
<gene>
    <name evidence="1" type="ORF">HMPREF9004_1731</name>
</gene>
<dbReference type="Proteomes" id="UP000013015">
    <property type="component" value="Unassembled WGS sequence"/>
</dbReference>
<protein>
    <submittedName>
        <fullName evidence="1">Uncharacterized protein</fullName>
    </submittedName>
</protein>
<dbReference type="PATRIC" id="fig|888050.3.peg.1668"/>
<reference evidence="1 2" key="1">
    <citation type="submission" date="2013-03" db="EMBL/GenBank/DDBJ databases">
        <title>Reference genome for the Human Microbiome Project.</title>
        <authorList>
            <person name="Aqrawi P."/>
            <person name="Ayvaz T."/>
            <person name="Bess C."/>
            <person name="Blankenburg K."/>
            <person name="Coyle M."/>
            <person name="Deng J."/>
            <person name="Forbes L."/>
            <person name="Fowler G."/>
            <person name="Francisco L."/>
            <person name="Fu Q."/>
            <person name="Gibbs R."/>
            <person name="Gross S."/>
            <person name="Gubbala S."/>
            <person name="Hale W."/>
            <person name="Hemphill L."/>
            <person name="Highlander S."/>
            <person name="Hirani K."/>
            <person name="Jackson L."/>
            <person name="Jakkamsetti A."/>
            <person name="Javaid M."/>
            <person name="Jayaseelan J.C."/>
            <person name="Jiang H."/>
            <person name="Joshi V."/>
            <person name="Korchina V."/>
            <person name="Kovar C."/>
            <person name="Lara F."/>
            <person name="Lee S."/>
            <person name="Liu Y."/>
            <person name="Mata R."/>
            <person name="Mathew T."/>
            <person name="Munidasa M."/>
            <person name="Muzny D."/>
            <person name="Nazareth L."/>
            <person name="Ngo R."/>
            <person name="Nguyen L."/>
            <person name="Nguyen N."/>
            <person name="Okwuonu G."/>
            <person name="Ongeri F."/>
            <person name="Palculict T."/>
            <person name="Patil S."/>
            <person name="Petrosino J."/>
            <person name="Pham C."/>
            <person name="Pham P."/>
            <person name="Pu L.-L."/>
            <person name="Qin X."/>
            <person name="Qu J."/>
            <person name="Reid J."/>
            <person name="Ross M."/>
            <person name="Ruth R."/>
            <person name="Saada N."/>
            <person name="San Lucas F."/>
            <person name="Santibanez J."/>
            <person name="Shang Y."/>
            <person name="Simmons D."/>
            <person name="Song X.-Z."/>
            <person name="Tang L.-Y."/>
            <person name="Thornton R."/>
            <person name="Warren J."/>
            <person name="Weissenberger G."/>
            <person name="Wilczek-Boney K."/>
            <person name="Worley K."/>
            <person name="Youmans B."/>
            <person name="Zhang J."/>
            <person name="Zhang L."/>
            <person name="Zhao Z."/>
            <person name="Zhou C."/>
            <person name="Zhu D."/>
            <person name="Zhu Y."/>
        </authorList>
    </citation>
    <scope>NUCLEOTIDE SEQUENCE [LARGE SCALE GENOMIC DNA]</scope>
    <source>
        <strain evidence="1 2">F0333</strain>
    </source>
</reference>
<dbReference type="STRING" id="888050.HMPREF9004_1731"/>
<dbReference type="AlphaFoldDB" id="N6X250"/>
<keyword evidence="2" id="KW-1185">Reference proteome</keyword>
<evidence type="ECO:0000313" key="2">
    <source>
        <dbReference type="Proteomes" id="UP000013015"/>
    </source>
</evidence>
<comment type="caution">
    <text evidence="1">The sequence shown here is derived from an EMBL/GenBank/DDBJ whole genome shotgun (WGS) entry which is preliminary data.</text>
</comment>